<keyword evidence="2" id="KW-0732">Signal</keyword>
<dbReference type="Proteomes" id="UP001341281">
    <property type="component" value="Chromosome 06"/>
</dbReference>
<evidence type="ECO:0000256" key="2">
    <source>
        <dbReference type="SAM" id="SignalP"/>
    </source>
</evidence>
<sequence>MAATHRLSVLLLLRGLGLPPRPDDGARARRASFPSARDRRRETVTGSLRAAGGAGEEPRRGCGGAGEGSRQRGREGVRAVMEERKERPGEKRDGVGEWGPGGGSFPHFFTCLALHMGLQFLGVHLARSSIPRELINGDLVVDDTDISWLLLRLSNLTPASLPPRKLLHIMWLPLVVHLTCQDFATASVVPPME</sequence>
<proteinExistence type="predicted"/>
<dbReference type="AlphaFoldDB" id="A0AAQ3U321"/>
<feature type="signal peptide" evidence="2">
    <location>
        <begin position="1"/>
        <end position="17"/>
    </location>
</feature>
<feature type="chain" id="PRO_5043009585" evidence="2">
    <location>
        <begin position="18"/>
        <end position="193"/>
    </location>
</feature>
<evidence type="ECO:0000313" key="3">
    <source>
        <dbReference type="EMBL" id="WVZ82175.1"/>
    </source>
</evidence>
<feature type="compositionally biased region" description="Basic and acidic residues" evidence="1">
    <location>
        <begin position="69"/>
        <end position="95"/>
    </location>
</feature>
<evidence type="ECO:0000313" key="4">
    <source>
        <dbReference type="Proteomes" id="UP001341281"/>
    </source>
</evidence>
<evidence type="ECO:0000256" key="1">
    <source>
        <dbReference type="SAM" id="MobiDB-lite"/>
    </source>
</evidence>
<accession>A0AAQ3U321</accession>
<organism evidence="3 4">
    <name type="scientific">Paspalum notatum var. saurae</name>
    <dbReference type="NCBI Taxonomy" id="547442"/>
    <lineage>
        <taxon>Eukaryota</taxon>
        <taxon>Viridiplantae</taxon>
        <taxon>Streptophyta</taxon>
        <taxon>Embryophyta</taxon>
        <taxon>Tracheophyta</taxon>
        <taxon>Spermatophyta</taxon>
        <taxon>Magnoliopsida</taxon>
        <taxon>Liliopsida</taxon>
        <taxon>Poales</taxon>
        <taxon>Poaceae</taxon>
        <taxon>PACMAD clade</taxon>
        <taxon>Panicoideae</taxon>
        <taxon>Andropogonodae</taxon>
        <taxon>Paspaleae</taxon>
        <taxon>Paspalinae</taxon>
        <taxon>Paspalum</taxon>
    </lineage>
</organism>
<name>A0AAQ3U321_PASNO</name>
<dbReference type="EMBL" id="CP144750">
    <property type="protein sequence ID" value="WVZ82175.1"/>
    <property type="molecule type" value="Genomic_DNA"/>
</dbReference>
<keyword evidence="4" id="KW-1185">Reference proteome</keyword>
<gene>
    <name evidence="3" type="ORF">U9M48_029466</name>
</gene>
<feature type="region of interest" description="Disordered" evidence="1">
    <location>
        <begin position="18"/>
        <end position="97"/>
    </location>
</feature>
<protein>
    <submittedName>
        <fullName evidence="3">Uncharacterized protein</fullName>
    </submittedName>
</protein>
<reference evidence="3 4" key="1">
    <citation type="submission" date="2024-02" db="EMBL/GenBank/DDBJ databases">
        <title>High-quality chromosome-scale genome assembly of Pensacola bahiagrass (Paspalum notatum Flugge var. saurae).</title>
        <authorList>
            <person name="Vega J.M."/>
            <person name="Podio M."/>
            <person name="Orjuela J."/>
            <person name="Siena L.A."/>
            <person name="Pessino S.C."/>
            <person name="Combes M.C."/>
            <person name="Mariac C."/>
            <person name="Albertini E."/>
            <person name="Pupilli F."/>
            <person name="Ortiz J.P.A."/>
            <person name="Leblanc O."/>
        </authorList>
    </citation>
    <scope>NUCLEOTIDE SEQUENCE [LARGE SCALE GENOMIC DNA]</scope>
    <source>
        <strain evidence="3">R1</strain>
        <tissue evidence="3">Leaf</tissue>
    </source>
</reference>